<keyword evidence="2" id="KW-0812">Transmembrane</keyword>
<feature type="transmembrane region" description="Helical" evidence="2">
    <location>
        <begin position="620"/>
        <end position="639"/>
    </location>
</feature>
<evidence type="ECO:0000313" key="4">
    <source>
        <dbReference type="EMBL" id="OHV28365.1"/>
    </source>
</evidence>
<dbReference type="OrthoDB" id="9804023at2"/>
<proteinExistence type="predicted"/>
<name>A0A1S1Q591_9ACTN</name>
<dbReference type="InterPro" id="IPR021878">
    <property type="entry name" value="TgpA_N"/>
</dbReference>
<keyword evidence="5" id="KW-1185">Reference proteome</keyword>
<evidence type="ECO:0000259" key="3">
    <source>
        <dbReference type="SMART" id="SM00460"/>
    </source>
</evidence>
<dbReference type="PANTHER" id="PTHR42736">
    <property type="entry name" value="PROTEIN-GLUTAMINE GAMMA-GLUTAMYLTRANSFERASE"/>
    <property type="match status" value="1"/>
</dbReference>
<dbReference type="Gene3D" id="3.10.620.30">
    <property type="match status" value="1"/>
</dbReference>
<dbReference type="RefSeq" id="WP_071063827.1">
    <property type="nucleotide sequence ID" value="NZ_MAXA01000213.1"/>
</dbReference>
<keyword evidence="2" id="KW-1133">Transmembrane helix</keyword>
<gene>
    <name evidence="4" type="ORF">BBK14_04295</name>
</gene>
<evidence type="ECO:0000256" key="2">
    <source>
        <dbReference type="SAM" id="Phobius"/>
    </source>
</evidence>
<feature type="transmembrane region" description="Helical" evidence="2">
    <location>
        <begin position="33"/>
        <end position="54"/>
    </location>
</feature>
<protein>
    <submittedName>
        <fullName evidence="4">Transglutaminase</fullName>
    </submittedName>
</protein>
<sequence>MVTPRPFSAALGGMACLLASAALAPLFDGFGWWFGPVLIATAVAVSTAVLGRLLGALFRLPASTGICLSLIGLLTTLTRVSARDTALLGVIPTPSTVTALRELALAGKHDIGELAVPVPERPGLVVLVFVAVYLVVMAVDLIVVVVDRPPLAGLPLLGLFVVPAAVLPAGVGTLPFVLASVGFVALMLLDGNRMVTRWGHPVGDRPPRVIRNGLGSLGARVAVGSLVIAAAVPLLVPSLDGHGVIDNGGGRRSGDGPSSASVVQPIVSLSQQLHDDREIPLLRVTTDNPQYLRLTALENFDGQRFTLRALNATKEARVSEGLPGPERGVRTISTTASVAVSGEMAERYLPVPGIPTDFGGLAGDWRLAEPTGTVFSTRTSTAGLRYTVSAAVPDPTAQQIAAATGPVPESMNVVTQLPPDVDPRLRTLLAQITTGASTGYARVLAIQNFLRGSEFTYDLNGAPTVQDGALSEFLFESRRGYCEQFASAMTVLVRMLGLPARVAIGFTHGTRAADGTWVITNKQAHAWPEVWFPTLGWLPFEPTRRSDGATPAPDYAPSTTEPTTGPDPAEVPQGNGDVAVEPTPSAVPVPDDQGGAAEELTAEADDKAAGTHKDAFPPSWLPWVGLGLGILVLLSIPALSRVALRRRRMGSGGPDRQDAEAVARVHAAWAELVDVAADLGIHLRTSDSPRSGAQRLIAYLEAGPEAGSAEVDAARQALIRMAMAQERARYAPARMAAPDPGVDVLADLALARRVLWSVAPRGRRAMATVAPPSMMQRAREIPVRDVLGRIRHRAGDPPDNGADDDQEAGVGASAGGRTHPPQPPA</sequence>
<dbReference type="InterPro" id="IPR038765">
    <property type="entry name" value="Papain-like_cys_pep_sf"/>
</dbReference>
<feature type="transmembrane region" description="Helical" evidence="2">
    <location>
        <begin position="124"/>
        <end position="146"/>
    </location>
</feature>
<dbReference type="PANTHER" id="PTHR42736:SF1">
    <property type="entry name" value="PROTEIN-GLUTAMINE GAMMA-GLUTAMYLTRANSFERASE"/>
    <property type="match status" value="1"/>
</dbReference>
<dbReference type="SUPFAM" id="SSF54001">
    <property type="entry name" value="Cysteine proteinases"/>
    <property type="match status" value="1"/>
</dbReference>
<feature type="domain" description="Transglutaminase-like" evidence="3">
    <location>
        <begin position="474"/>
        <end position="544"/>
    </location>
</feature>
<dbReference type="InterPro" id="IPR002931">
    <property type="entry name" value="Transglutaminase-like"/>
</dbReference>
<feature type="region of interest" description="Disordered" evidence="1">
    <location>
        <begin position="788"/>
        <end position="825"/>
    </location>
</feature>
<accession>A0A1S1Q591</accession>
<feature type="region of interest" description="Disordered" evidence="1">
    <location>
        <begin position="542"/>
        <end position="594"/>
    </location>
</feature>
<dbReference type="Pfam" id="PF01841">
    <property type="entry name" value="Transglut_core"/>
    <property type="match status" value="1"/>
</dbReference>
<feature type="transmembrane region" description="Helical" evidence="2">
    <location>
        <begin position="166"/>
        <end position="189"/>
    </location>
</feature>
<dbReference type="InterPro" id="IPR052901">
    <property type="entry name" value="Bact_TGase-like"/>
</dbReference>
<dbReference type="PROSITE" id="PS51257">
    <property type="entry name" value="PROKAR_LIPOPROTEIN"/>
    <property type="match status" value="1"/>
</dbReference>
<dbReference type="SMART" id="SM00460">
    <property type="entry name" value="TGc"/>
    <property type="match status" value="1"/>
</dbReference>
<evidence type="ECO:0000313" key="5">
    <source>
        <dbReference type="Proteomes" id="UP000179769"/>
    </source>
</evidence>
<organism evidence="4 5">
    <name type="scientific">Parafrankia soli</name>
    <dbReference type="NCBI Taxonomy" id="2599596"/>
    <lineage>
        <taxon>Bacteria</taxon>
        <taxon>Bacillati</taxon>
        <taxon>Actinomycetota</taxon>
        <taxon>Actinomycetes</taxon>
        <taxon>Frankiales</taxon>
        <taxon>Frankiaceae</taxon>
        <taxon>Parafrankia</taxon>
    </lineage>
</organism>
<dbReference type="Proteomes" id="UP000179769">
    <property type="component" value="Unassembled WGS sequence"/>
</dbReference>
<reference evidence="5" key="1">
    <citation type="submission" date="2016-07" db="EMBL/GenBank/DDBJ databases">
        <title>Frankia sp. NRRL B-16219 Genome sequencing.</title>
        <authorList>
            <person name="Ghodhbane-Gtari F."/>
            <person name="Swanson E."/>
            <person name="Gueddou A."/>
            <person name="Louati M."/>
            <person name="Nouioui I."/>
            <person name="Hezbri K."/>
            <person name="Abebe-Akele F."/>
            <person name="Simpson S."/>
            <person name="Morris K."/>
            <person name="Thomas K."/>
            <person name="Gtari M."/>
            <person name="Tisa L.S."/>
        </authorList>
    </citation>
    <scope>NUCLEOTIDE SEQUENCE [LARGE SCALE GENOMIC DNA]</scope>
    <source>
        <strain evidence="5">NRRL B-16219</strain>
    </source>
</reference>
<comment type="caution">
    <text evidence="4">The sequence shown here is derived from an EMBL/GenBank/DDBJ whole genome shotgun (WGS) entry which is preliminary data.</text>
</comment>
<dbReference type="EMBL" id="MAXA01000213">
    <property type="protein sequence ID" value="OHV28365.1"/>
    <property type="molecule type" value="Genomic_DNA"/>
</dbReference>
<dbReference type="Pfam" id="PF11992">
    <property type="entry name" value="TgpA_N"/>
    <property type="match status" value="1"/>
</dbReference>
<feature type="transmembrane region" description="Helical" evidence="2">
    <location>
        <begin position="217"/>
        <end position="236"/>
    </location>
</feature>
<evidence type="ECO:0000256" key="1">
    <source>
        <dbReference type="SAM" id="MobiDB-lite"/>
    </source>
</evidence>
<keyword evidence="2" id="KW-0472">Membrane</keyword>
<dbReference type="AlphaFoldDB" id="A0A1S1Q591"/>